<dbReference type="SUPFAM" id="SSF55594">
    <property type="entry name" value="HPr-like"/>
    <property type="match status" value="1"/>
</dbReference>
<dbReference type="EMBL" id="QOHO01000064">
    <property type="protein sequence ID" value="RFZ77265.1"/>
    <property type="molecule type" value="Genomic_DNA"/>
</dbReference>
<reference evidence="3 4" key="1">
    <citation type="submission" date="2018-07" db="EMBL/GenBank/DDBJ databases">
        <title>New species, Clostridium PI-S10-A1B.</title>
        <authorList>
            <person name="Krishna G."/>
            <person name="Summeta K."/>
            <person name="Shikha S."/>
            <person name="Prabhu P.B."/>
            <person name="Suresh K."/>
        </authorList>
    </citation>
    <scope>NUCLEOTIDE SEQUENCE [LARGE SCALE GENOMIC DNA]</scope>
    <source>
        <strain evidence="3 4">PI-S10-A1B</strain>
    </source>
</reference>
<keyword evidence="5" id="KW-1185">Reference proteome</keyword>
<name>A0A3E2N8D1_9FIRM</name>
<accession>A0A3E2N8D1</accession>
<dbReference type="Pfam" id="PF00381">
    <property type="entry name" value="PTS-HPr"/>
    <property type="match status" value="1"/>
</dbReference>
<dbReference type="Proteomes" id="UP001419084">
    <property type="component" value="Unassembled WGS sequence"/>
</dbReference>
<evidence type="ECO:0000313" key="5">
    <source>
        <dbReference type="Proteomes" id="UP001419084"/>
    </source>
</evidence>
<evidence type="ECO:0000313" key="3">
    <source>
        <dbReference type="EMBL" id="RFZ77265.1"/>
    </source>
</evidence>
<feature type="domain" description="HPr" evidence="1">
    <location>
        <begin position="14"/>
        <end position="74"/>
    </location>
</feature>
<dbReference type="RefSeq" id="WP_117418535.1">
    <property type="nucleotide sequence ID" value="NZ_BRPJ01000075.1"/>
</dbReference>
<comment type="caution">
    <text evidence="3">The sequence shown here is derived from an EMBL/GenBank/DDBJ whole genome shotgun (WGS) entry which is preliminary data.</text>
</comment>
<dbReference type="AlphaFoldDB" id="A0A3E2N8D1"/>
<organism evidence="3 4">
    <name type="scientific">Lacrimispora amygdalina</name>
    <dbReference type="NCBI Taxonomy" id="253257"/>
    <lineage>
        <taxon>Bacteria</taxon>
        <taxon>Bacillati</taxon>
        <taxon>Bacillota</taxon>
        <taxon>Clostridia</taxon>
        <taxon>Lachnospirales</taxon>
        <taxon>Lachnospiraceae</taxon>
        <taxon>Lacrimispora</taxon>
    </lineage>
</organism>
<dbReference type="InterPro" id="IPR000032">
    <property type="entry name" value="HPr-like"/>
</dbReference>
<dbReference type="OrthoDB" id="2051287at2"/>
<evidence type="ECO:0000313" key="4">
    <source>
        <dbReference type="Proteomes" id="UP000260680"/>
    </source>
</evidence>
<sequence>MKKYPIRLTNLEEATAFVKTANQFDCDMDICRGSIIIDAKSILGIMTLCSDTDLELIIYNNSHDEVLESLSAFLVDQKTA</sequence>
<reference evidence="2 5" key="2">
    <citation type="journal article" date="2024" name="Int. J. Syst. Evol. Microbiol.">
        <title>Lacrimispora brassicae sp. nov. isolated from fermented cabbage, and proposal of Clostridium indicum Gundawar et al. 2019 and Clostridium methoxybenzovorans Mechichi et al. 1999 as heterotypic synonyms of Lacrimispora amygdalina (Parshina et al. 2003) Haas and Blanchard 2020 and Lacrimispora indolis (McClung and McCoy 1957) Haas and Blanchard 2020, respectively.</title>
        <authorList>
            <person name="Kobayashi H."/>
            <person name="Tanizawa Y."/>
            <person name="Sakamoto M."/>
            <person name="Ohkuma M."/>
            <person name="Tohno M."/>
        </authorList>
    </citation>
    <scope>NUCLEOTIDE SEQUENCE [LARGE SCALE GENOMIC DNA]</scope>
    <source>
        <strain evidence="2 5">DSM 12857</strain>
    </source>
</reference>
<dbReference type="Proteomes" id="UP000260680">
    <property type="component" value="Unassembled WGS sequence"/>
</dbReference>
<dbReference type="EMBL" id="BRPJ01000075">
    <property type="protein sequence ID" value="GLB31733.1"/>
    <property type="molecule type" value="Genomic_DNA"/>
</dbReference>
<dbReference type="InterPro" id="IPR035895">
    <property type="entry name" value="HPr-like_sf"/>
</dbReference>
<protein>
    <submittedName>
        <fullName evidence="3">HPr family phosphocarrier protein</fullName>
    </submittedName>
</protein>
<evidence type="ECO:0000313" key="2">
    <source>
        <dbReference type="EMBL" id="GLB31733.1"/>
    </source>
</evidence>
<proteinExistence type="predicted"/>
<dbReference type="Gene3D" id="3.30.1340.10">
    <property type="entry name" value="HPr-like"/>
    <property type="match status" value="1"/>
</dbReference>
<evidence type="ECO:0000259" key="1">
    <source>
        <dbReference type="Pfam" id="PF00381"/>
    </source>
</evidence>
<gene>
    <name evidence="3" type="ORF">DS742_18905</name>
    <name evidence="2" type="ORF">LAD12857_36560</name>
</gene>